<dbReference type="Proteomes" id="UP000186955">
    <property type="component" value="Unassembled WGS sequence"/>
</dbReference>
<organism evidence="1 2">
    <name type="scientific">Penicillium subrubescens</name>
    <dbReference type="NCBI Taxonomy" id="1316194"/>
    <lineage>
        <taxon>Eukaryota</taxon>
        <taxon>Fungi</taxon>
        <taxon>Dikarya</taxon>
        <taxon>Ascomycota</taxon>
        <taxon>Pezizomycotina</taxon>
        <taxon>Eurotiomycetes</taxon>
        <taxon>Eurotiomycetidae</taxon>
        <taxon>Eurotiales</taxon>
        <taxon>Aspergillaceae</taxon>
        <taxon>Penicillium</taxon>
    </lineage>
</organism>
<keyword evidence="2" id="KW-1185">Reference proteome</keyword>
<sequence>MASYEIDLKMEKLSITSAPTINWSTWVQLLDKLPHEPNPQRRSRCEGDSNAYDAFWKSRHPWDLVDYYLYLIAIEGKYRNWGVRLSDSWLIQSDGSRWDNFGYAIDSDDRECQTGWKDPLLLFSSLPVPHATECPDRRIVLGVNLRTHHLVGYLFESAPESISELDSVWGRRELIINVSLKRFTHILKYSVNENQSILKKGVFNFFRESSRHLHAGMDAVITIKYIQFLQDALSGARLSAPCRVGEEPQNWFDMEEHLRNFLCRGSASGWMSSHEGMTAEEVRKHVTANTSSSCIFGDQLFPPDIVNDEKRVGRNSWSQIEPDMSLLMWCEVELPQSGLTSLEKIRQSTSDMVILLGIFVIECSSLVKDEDDCEIAPWVEKIIERRCKPQGSSPSDKWRRAY</sequence>
<reference evidence="1 2" key="1">
    <citation type="submission" date="2016-10" db="EMBL/GenBank/DDBJ databases">
        <title>Genome sequence of the ascomycete fungus Penicillium subrubescens.</title>
        <authorList>
            <person name="De Vries R.P."/>
            <person name="Peng M."/>
            <person name="Dilokpimol A."/>
            <person name="Hilden K."/>
            <person name="Makela M.R."/>
            <person name="Grigoriev I."/>
            <person name="Riley R."/>
            <person name="Granchi Z."/>
        </authorList>
    </citation>
    <scope>NUCLEOTIDE SEQUENCE [LARGE SCALE GENOMIC DNA]</scope>
    <source>
        <strain evidence="1 2">CBS 132785</strain>
    </source>
</reference>
<dbReference type="OrthoDB" id="4363600at2759"/>
<proteinExistence type="predicted"/>
<dbReference type="STRING" id="1316194.A0A1Q5TMG2"/>
<dbReference type="AlphaFoldDB" id="A0A1Q5TMG2"/>
<protein>
    <submittedName>
        <fullName evidence="1">Uncharacterized protein</fullName>
    </submittedName>
</protein>
<accession>A0A1Q5TMG2</accession>
<comment type="caution">
    <text evidence="1">The sequence shown here is derived from an EMBL/GenBank/DDBJ whole genome shotgun (WGS) entry which is preliminary data.</text>
</comment>
<name>A0A1Q5TMG2_9EURO</name>
<dbReference type="EMBL" id="MNBE01000639">
    <property type="protein sequence ID" value="OKP01408.1"/>
    <property type="molecule type" value="Genomic_DNA"/>
</dbReference>
<gene>
    <name evidence="1" type="ORF">PENSUB_7398</name>
</gene>
<evidence type="ECO:0000313" key="1">
    <source>
        <dbReference type="EMBL" id="OKP01408.1"/>
    </source>
</evidence>
<evidence type="ECO:0000313" key="2">
    <source>
        <dbReference type="Proteomes" id="UP000186955"/>
    </source>
</evidence>